<dbReference type="InterPro" id="IPR013249">
    <property type="entry name" value="RNA_pol_sigma70_r4_t2"/>
</dbReference>
<evidence type="ECO:0000259" key="5">
    <source>
        <dbReference type="Pfam" id="PF04542"/>
    </source>
</evidence>
<evidence type="ECO:0000256" key="2">
    <source>
        <dbReference type="ARBA" id="ARBA00023015"/>
    </source>
</evidence>
<keyword evidence="4" id="KW-0804">Transcription</keyword>
<evidence type="ECO:0000256" key="1">
    <source>
        <dbReference type="ARBA" id="ARBA00010641"/>
    </source>
</evidence>
<dbReference type="GO" id="GO:0003677">
    <property type="term" value="F:DNA binding"/>
    <property type="evidence" value="ECO:0007669"/>
    <property type="project" value="InterPro"/>
</dbReference>
<evidence type="ECO:0000313" key="7">
    <source>
        <dbReference type="EMBL" id="MBC8578712.1"/>
    </source>
</evidence>
<organism evidence="7 8">
    <name type="scientific">Zhenhengia yiwuensis</name>
    <dbReference type="NCBI Taxonomy" id="2763666"/>
    <lineage>
        <taxon>Bacteria</taxon>
        <taxon>Bacillati</taxon>
        <taxon>Bacillota</taxon>
        <taxon>Clostridia</taxon>
        <taxon>Lachnospirales</taxon>
        <taxon>Lachnospiraceae</taxon>
        <taxon>Zhenhengia</taxon>
    </lineage>
</organism>
<dbReference type="Pfam" id="PF04542">
    <property type="entry name" value="Sigma70_r2"/>
    <property type="match status" value="1"/>
</dbReference>
<feature type="domain" description="RNA polymerase sigma factor 70 region 4 type 2" evidence="6">
    <location>
        <begin position="105"/>
        <end position="154"/>
    </location>
</feature>
<evidence type="ECO:0000259" key="6">
    <source>
        <dbReference type="Pfam" id="PF08281"/>
    </source>
</evidence>
<dbReference type="SUPFAM" id="SSF88659">
    <property type="entry name" value="Sigma3 and sigma4 domains of RNA polymerase sigma factors"/>
    <property type="match status" value="1"/>
</dbReference>
<comment type="similarity">
    <text evidence="1">Belongs to the sigma-70 factor family. ECF subfamily.</text>
</comment>
<dbReference type="NCBIfam" id="TIGR02937">
    <property type="entry name" value="sigma70-ECF"/>
    <property type="match status" value="1"/>
</dbReference>
<dbReference type="PANTHER" id="PTHR43133">
    <property type="entry name" value="RNA POLYMERASE ECF-TYPE SIGMA FACTO"/>
    <property type="match status" value="1"/>
</dbReference>
<comment type="caution">
    <text evidence="7">The sequence shown here is derived from an EMBL/GenBank/DDBJ whole genome shotgun (WGS) entry which is preliminary data.</text>
</comment>
<gene>
    <name evidence="7" type="ORF">H8718_04110</name>
</gene>
<dbReference type="InterPro" id="IPR013325">
    <property type="entry name" value="RNA_pol_sigma_r2"/>
</dbReference>
<sequence>MNEKKSVFETLLEANKNVLQRFVYYKMNCKQDGEDVLQEVYLSAYKRFEQLEDQSKFKAWVLTIAANKCKDFYRVRSKVLELPLEEVTSYEMRQTRAGRSIEEVVSETLEELADKDKEILFLYYMRNEKQNEIAKRLNIPIGTVKSRLYKAKQQFKDKYPYPPKLKGEEKMIKFPKVMPEVSIVFKGDVPFEVICEEGFGGFIIPREHEKCSVAFYDYPEKTMTIQRESKVTRKAMISGIECVEIESKEYNSEGEMVYECAEYIRLTEDAVQYVAEWHIENGVKKFATFLEENFLEHFGWGEDNYGFPIQLKQDAHLKLVDGEIICDQKEAIGVIGRYDVTIQGKTYDTVRYVLFEGDLIAEKYIDQKGRTVLWRRYNKDDWQIERYGSKWSERLSKNIHIKVNGENYVHWYDCITDYIL</sequence>
<dbReference type="CDD" id="cd06171">
    <property type="entry name" value="Sigma70_r4"/>
    <property type="match status" value="1"/>
</dbReference>
<dbReference type="GO" id="GO:0006352">
    <property type="term" value="P:DNA-templated transcription initiation"/>
    <property type="evidence" value="ECO:0007669"/>
    <property type="project" value="InterPro"/>
</dbReference>
<dbReference type="InterPro" id="IPR007627">
    <property type="entry name" value="RNA_pol_sigma70_r2"/>
</dbReference>
<dbReference type="SUPFAM" id="SSF88946">
    <property type="entry name" value="Sigma2 domain of RNA polymerase sigma factors"/>
    <property type="match status" value="1"/>
</dbReference>
<proteinExistence type="inferred from homology"/>
<dbReference type="RefSeq" id="WP_249331740.1">
    <property type="nucleotide sequence ID" value="NZ_JACRSY010000005.1"/>
</dbReference>
<evidence type="ECO:0000256" key="3">
    <source>
        <dbReference type="ARBA" id="ARBA00023082"/>
    </source>
</evidence>
<keyword evidence="3" id="KW-0731">Sigma factor</keyword>
<dbReference type="Gene3D" id="1.10.10.10">
    <property type="entry name" value="Winged helix-like DNA-binding domain superfamily/Winged helix DNA-binding domain"/>
    <property type="match status" value="1"/>
</dbReference>
<keyword evidence="8" id="KW-1185">Reference proteome</keyword>
<dbReference type="InterPro" id="IPR014284">
    <property type="entry name" value="RNA_pol_sigma-70_dom"/>
</dbReference>
<dbReference type="InterPro" id="IPR013324">
    <property type="entry name" value="RNA_pol_sigma_r3/r4-like"/>
</dbReference>
<reference evidence="7" key="1">
    <citation type="submission" date="2020-08" db="EMBL/GenBank/DDBJ databases">
        <title>Genome public.</title>
        <authorList>
            <person name="Liu C."/>
            <person name="Sun Q."/>
        </authorList>
    </citation>
    <scope>NUCLEOTIDE SEQUENCE</scope>
    <source>
        <strain evidence="7">NSJ-12</strain>
    </source>
</reference>
<dbReference type="Pfam" id="PF08281">
    <property type="entry name" value="Sigma70_r4_2"/>
    <property type="match status" value="1"/>
</dbReference>
<name>A0A926EHV7_9FIRM</name>
<dbReference type="EMBL" id="JACRSY010000005">
    <property type="protein sequence ID" value="MBC8578712.1"/>
    <property type="molecule type" value="Genomic_DNA"/>
</dbReference>
<evidence type="ECO:0000256" key="4">
    <source>
        <dbReference type="ARBA" id="ARBA00023163"/>
    </source>
</evidence>
<dbReference type="Proteomes" id="UP000655830">
    <property type="component" value="Unassembled WGS sequence"/>
</dbReference>
<dbReference type="PANTHER" id="PTHR43133:SF51">
    <property type="entry name" value="RNA POLYMERASE SIGMA FACTOR"/>
    <property type="match status" value="1"/>
</dbReference>
<feature type="domain" description="RNA polymerase sigma-70 region 2" evidence="5">
    <location>
        <begin position="11"/>
        <end position="77"/>
    </location>
</feature>
<protein>
    <submittedName>
        <fullName evidence="7">RNA polymerase sigma factor</fullName>
    </submittedName>
</protein>
<dbReference type="GO" id="GO:0016987">
    <property type="term" value="F:sigma factor activity"/>
    <property type="evidence" value="ECO:0007669"/>
    <property type="project" value="UniProtKB-KW"/>
</dbReference>
<keyword evidence="2" id="KW-0805">Transcription regulation</keyword>
<evidence type="ECO:0000313" key="8">
    <source>
        <dbReference type="Proteomes" id="UP000655830"/>
    </source>
</evidence>
<dbReference type="InterPro" id="IPR039425">
    <property type="entry name" value="RNA_pol_sigma-70-like"/>
</dbReference>
<dbReference type="Gene3D" id="1.10.1740.10">
    <property type="match status" value="1"/>
</dbReference>
<dbReference type="InterPro" id="IPR036388">
    <property type="entry name" value="WH-like_DNA-bd_sf"/>
</dbReference>
<dbReference type="AlphaFoldDB" id="A0A926EHV7"/>
<accession>A0A926EHV7</accession>